<evidence type="ECO:0000256" key="2">
    <source>
        <dbReference type="SAM" id="Phobius"/>
    </source>
</evidence>
<feature type="signal peptide" evidence="3">
    <location>
        <begin position="1"/>
        <end position="28"/>
    </location>
</feature>
<proteinExistence type="predicted"/>
<feature type="transmembrane region" description="Helical" evidence="2">
    <location>
        <begin position="89"/>
        <end position="106"/>
    </location>
</feature>
<gene>
    <name evidence="4" type="ORF">ACFO3U_04480</name>
</gene>
<dbReference type="EMBL" id="JBHSGW010000002">
    <property type="protein sequence ID" value="MFC4739241.1"/>
    <property type="molecule type" value="Genomic_DNA"/>
</dbReference>
<organism evidence="4 5">
    <name type="scientific">Flavobacterium ponti</name>
    <dbReference type="NCBI Taxonomy" id="665133"/>
    <lineage>
        <taxon>Bacteria</taxon>
        <taxon>Pseudomonadati</taxon>
        <taxon>Bacteroidota</taxon>
        <taxon>Flavobacteriia</taxon>
        <taxon>Flavobacteriales</taxon>
        <taxon>Flavobacteriaceae</taxon>
        <taxon>Flavobacterium</taxon>
    </lineage>
</organism>
<evidence type="ECO:0000313" key="5">
    <source>
        <dbReference type="Proteomes" id="UP001595885"/>
    </source>
</evidence>
<keyword evidence="2" id="KW-0472">Membrane</keyword>
<keyword evidence="2" id="KW-1133">Transmembrane helix</keyword>
<dbReference type="RefSeq" id="WP_379738533.1">
    <property type="nucleotide sequence ID" value="NZ_JBHSGW010000002.1"/>
</dbReference>
<comment type="caution">
    <text evidence="4">The sequence shown here is derived from an EMBL/GenBank/DDBJ whole genome shotgun (WGS) entry which is preliminary data.</text>
</comment>
<keyword evidence="3" id="KW-0732">Signal</keyword>
<feature type="chain" id="PRO_5045417233" description="Seryl-tRNA synthetase" evidence="3">
    <location>
        <begin position="29"/>
        <end position="107"/>
    </location>
</feature>
<protein>
    <recommendedName>
        <fullName evidence="6">Seryl-tRNA synthetase</fullName>
    </recommendedName>
</protein>
<evidence type="ECO:0000313" key="4">
    <source>
        <dbReference type="EMBL" id="MFC4739241.1"/>
    </source>
</evidence>
<name>A0ABV9P3N1_9FLAO</name>
<evidence type="ECO:0000256" key="1">
    <source>
        <dbReference type="SAM" id="Coils"/>
    </source>
</evidence>
<keyword evidence="1" id="KW-0175">Coiled coil</keyword>
<accession>A0ABV9P3N1</accession>
<dbReference type="Proteomes" id="UP001595885">
    <property type="component" value="Unassembled WGS sequence"/>
</dbReference>
<keyword evidence="5" id="KW-1185">Reference proteome</keyword>
<evidence type="ECO:0000256" key="3">
    <source>
        <dbReference type="SAM" id="SignalP"/>
    </source>
</evidence>
<keyword evidence="2" id="KW-0812">Transmembrane</keyword>
<sequence length="107" mass="12088">MKTIINKMSFMSLVMILTMTLIPTLTFANETTKAIGPKTEVPAKVQVMLDRLEEIKEMDKSNLTRAEKKELRKEVRSIKKELRTTGNGVYLSVGAIIIIILLLILLL</sequence>
<evidence type="ECO:0008006" key="6">
    <source>
        <dbReference type="Google" id="ProtNLM"/>
    </source>
</evidence>
<feature type="coiled-coil region" evidence="1">
    <location>
        <begin position="49"/>
        <end position="81"/>
    </location>
</feature>
<reference evidence="5" key="1">
    <citation type="journal article" date="2019" name="Int. J. Syst. Evol. Microbiol.">
        <title>The Global Catalogue of Microorganisms (GCM) 10K type strain sequencing project: providing services to taxonomists for standard genome sequencing and annotation.</title>
        <authorList>
            <consortium name="The Broad Institute Genomics Platform"/>
            <consortium name="The Broad Institute Genome Sequencing Center for Infectious Disease"/>
            <person name="Wu L."/>
            <person name="Ma J."/>
        </authorList>
    </citation>
    <scope>NUCLEOTIDE SEQUENCE [LARGE SCALE GENOMIC DNA]</scope>
    <source>
        <strain evidence="5">CCUG 50349</strain>
    </source>
</reference>